<evidence type="ECO:0000256" key="3">
    <source>
        <dbReference type="SAM" id="Phobius"/>
    </source>
</evidence>
<evidence type="ECO:0000259" key="4">
    <source>
        <dbReference type="Pfam" id="PF00149"/>
    </source>
</evidence>
<gene>
    <name evidence="5" type="ORF">IAC85_05430</name>
</gene>
<dbReference type="InterPro" id="IPR051158">
    <property type="entry name" value="Metallophosphoesterase_sf"/>
</dbReference>
<evidence type="ECO:0000313" key="6">
    <source>
        <dbReference type="Proteomes" id="UP000886725"/>
    </source>
</evidence>
<dbReference type="PANTHER" id="PTHR31302:SF31">
    <property type="entry name" value="PHOSPHODIESTERASE YAEI"/>
    <property type="match status" value="1"/>
</dbReference>
<comment type="caution">
    <text evidence="5">The sequence shown here is derived from an EMBL/GenBank/DDBJ whole genome shotgun (WGS) entry which is preliminary data.</text>
</comment>
<dbReference type="SUPFAM" id="SSF56300">
    <property type="entry name" value="Metallo-dependent phosphatases"/>
    <property type="match status" value="1"/>
</dbReference>
<feature type="domain" description="Calcineurin-like phosphoesterase" evidence="4">
    <location>
        <begin position="75"/>
        <end position="240"/>
    </location>
</feature>
<dbReference type="Proteomes" id="UP000886725">
    <property type="component" value="Unassembled WGS sequence"/>
</dbReference>
<dbReference type="GO" id="GO:0046872">
    <property type="term" value="F:metal ion binding"/>
    <property type="evidence" value="ECO:0007669"/>
    <property type="project" value="UniProtKB-KW"/>
</dbReference>
<keyword evidence="2" id="KW-0378">Hydrolase</keyword>
<organism evidence="5 6">
    <name type="scientific">Candidatus Faecenecus gallistercoris</name>
    <dbReference type="NCBI Taxonomy" id="2840793"/>
    <lineage>
        <taxon>Bacteria</taxon>
        <taxon>Bacillati</taxon>
        <taxon>Bacillota</taxon>
        <taxon>Bacillota incertae sedis</taxon>
        <taxon>Candidatus Faecenecus</taxon>
    </lineage>
</organism>
<dbReference type="Gene3D" id="3.60.21.10">
    <property type="match status" value="1"/>
</dbReference>
<evidence type="ECO:0000313" key="5">
    <source>
        <dbReference type="EMBL" id="HIQ65162.1"/>
    </source>
</evidence>
<evidence type="ECO:0000256" key="1">
    <source>
        <dbReference type="ARBA" id="ARBA00022723"/>
    </source>
</evidence>
<dbReference type="InterPro" id="IPR004843">
    <property type="entry name" value="Calcineurin-like_PHP"/>
</dbReference>
<keyword evidence="1" id="KW-0479">Metal-binding</keyword>
<sequence>MTREERNKEIQEELKRKEEQKETLKKVGKVTKIVLIIVLIISSFILYARFVSTSFLVVREYKVTSPNLPTNFTGFKIVQFSDLYYGSTIDTEDLQDIVDKINELKPDLVVFTGDLIAPNYTLEDGEQENIANLLKSITSTVGKYAVNGNNDIQNEVFESILLGSDFKYLNNESDFIYYQNQTPILLSGTSTLYQGNADVTKTFQDKNTNAYYTISLMHEPDQIETIVANRKIDLALAGHSLNGQIRIPGIGAIIHPMGAQNYPNEHYLVSTTSNTTELFVSGGLGTDTAPFRLFNHPSINFYRLYKS</sequence>
<dbReference type="PANTHER" id="PTHR31302">
    <property type="entry name" value="TRANSMEMBRANE PROTEIN WITH METALLOPHOSPHOESTERASE DOMAIN-RELATED"/>
    <property type="match status" value="1"/>
</dbReference>
<protein>
    <submittedName>
        <fullName evidence="5">Metallophosphoesterase</fullName>
    </submittedName>
</protein>
<dbReference type="Pfam" id="PF00149">
    <property type="entry name" value="Metallophos"/>
    <property type="match status" value="1"/>
</dbReference>
<dbReference type="GO" id="GO:0008758">
    <property type="term" value="F:UDP-2,3-diacylglucosamine hydrolase activity"/>
    <property type="evidence" value="ECO:0007669"/>
    <property type="project" value="TreeGrafter"/>
</dbReference>
<dbReference type="GO" id="GO:0016020">
    <property type="term" value="C:membrane"/>
    <property type="evidence" value="ECO:0007669"/>
    <property type="project" value="GOC"/>
</dbReference>
<accession>A0A9D0YZU4</accession>
<keyword evidence="3" id="KW-0472">Membrane</keyword>
<reference evidence="5" key="1">
    <citation type="submission" date="2020-10" db="EMBL/GenBank/DDBJ databases">
        <authorList>
            <person name="Gilroy R."/>
        </authorList>
    </citation>
    <scope>NUCLEOTIDE SEQUENCE</scope>
    <source>
        <strain evidence="5">CHK165-10780</strain>
    </source>
</reference>
<dbReference type="AlphaFoldDB" id="A0A9D0YZU4"/>
<reference evidence="5" key="2">
    <citation type="journal article" date="2021" name="PeerJ">
        <title>Extensive microbial diversity within the chicken gut microbiome revealed by metagenomics and culture.</title>
        <authorList>
            <person name="Gilroy R."/>
            <person name="Ravi A."/>
            <person name="Getino M."/>
            <person name="Pursley I."/>
            <person name="Horton D.L."/>
            <person name="Alikhan N.F."/>
            <person name="Baker D."/>
            <person name="Gharbi K."/>
            <person name="Hall N."/>
            <person name="Watson M."/>
            <person name="Adriaenssens E.M."/>
            <person name="Foster-Nyarko E."/>
            <person name="Jarju S."/>
            <person name="Secka A."/>
            <person name="Antonio M."/>
            <person name="Oren A."/>
            <person name="Chaudhuri R.R."/>
            <person name="La Ragione R."/>
            <person name="Hildebrand F."/>
            <person name="Pallen M.J."/>
        </authorList>
    </citation>
    <scope>NUCLEOTIDE SEQUENCE</scope>
    <source>
        <strain evidence="5">CHK165-10780</strain>
    </source>
</reference>
<dbReference type="GO" id="GO:0009245">
    <property type="term" value="P:lipid A biosynthetic process"/>
    <property type="evidence" value="ECO:0007669"/>
    <property type="project" value="TreeGrafter"/>
</dbReference>
<evidence type="ECO:0000256" key="2">
    <source>
        <dbReference type="ARBA" id="ARBA00022801"/>
    </source>
</evidence>
<name>A0A9D0YZU4_9FIRM</name>
<feature type="transmembrane region" description="Helical" evidence="3">
    <location>
        <begin position="30"/>
        <end position="50"/>
    </location>
</feature>
<dbReference type="InterPro" id="IPR029052">
    <property type="entry name" value="Metallo-depent_PP-like"/>
</dbReference>
<keyword evidence="3" id="KW-1133">Transmembrane helix</keyword>
<keyword evidence="3" id="KW-0812">Transmembrane</keyword>
<dbReference type="EMBL" id="DVFU01000107">
    <property type="protein sequence ID" value="HIQ65162.1"/>
    <property type="molecule type" value="Genomic_DNA"/>
</dbReference>
<proteinExistence type="predicted"/>